<dbReference type="PROSITE" id="PS00705">
    <property type="entry name" value="PROK_CO2_ANHYDRASE_2"/>
    <property type="match status" value="1"/>
</dbReference>
<accession>A0A9W6GTE9</accession>
<feature type="binding site" evidence="6">
    <location>
        <position position="44"/>
    </location>
    <ligand>
        <name>Zn(2+)</name>
        <dbReference type="ChEBI" id="CHEBI:29105"/>
    </ligand>
</feature>
<dbReference type="EMBL" id="BSEC01000001">
    <property type="protein sequence ID" value="GLI92575.1"/>
    <property type="molecule type" value="Genomic_DNA"/>
</dbReference>
<dbReference type="PROSITE" id="PS00704">
    <property type="entry name" value="PROK_CO2_ANHYDRASE_1"/>
    <property type="match status" value="1"/>
</dbReference>
<dbReference type="GO" id="GO:0005737">
    <property type="term" value="C:cytoplasm"/>
    <property type="evidence" value="ECO:0007669"/>
    <property type="project" value="TreeGrafter"/>
</dbReference>
<comment type="cofactor">
    <cofactor evidence="6">
        <name>Zn(2+)</name>
        <dbReference type="ChEBI" id="CHEBI:29105"/>
    </cofactor>
    <text evidence="6">Binds 1 zinc ion per subunit.</text>
</comment>
<evidence type="ECO:0000313" key="8">
    <source>
        <dbReference type="EMBL" id="GLI92575.1"/>
    </source>
</evidence>
<keyword evidence="9" id="KW-1185">Reference proteome</keyword>
<dbReference type="PANTHER" id="PTHR11002">
    <property type="entry name" value="CARBONIC ANHYDRASE"/>
    <property type="match status" value="1"/>
</dbReference>
<feature type="binding site" evidence="6">
    <location>
        <position position="101"/>
    </location>
    <ligand>
        <name>Zn(2+)</name>
        <dbReference type="ChEBI" id="CHEBI:29105"/>
    </ligand>
</feature>
<dbReference type="InterPro" id="IPR001765">
    <property type="entry name" value="Carbonic_anhydrase"/>
</dbReference>
<evidence type="ECO:0000256" key="5">
    <source>
        <dbReference type="ARBA" id="ARBA00048348"/>
    </source>
</evidence>
<dbReference type="Pfam" id="PF00484">
    <property type="entry name" value="Pro_CA"/>
    <property type="match status" value="1"/>
</dbReference>
<evidence type="ECO:0000256" key="4">
    <source>
        <dbReference type="ARBA" id="ARBA00023239"/>
    </source>
</evidence>
<dbReference type="PANTHER" id="PTHR11002:SF51">
    <property type="entry name" value="CARBONIC ANHYDRASE"/>
    <property type="match status" value="1"/>
</dbReference>
<dbReference type="CDD" id="cd00883">
    <property type="entry name" value="beta_CA_cladeA"/>
    <property type="match status" value="1"/>
</dbReference>
<evidence type="ECO:0000256" key="3">
    <source>
        <dbReference type="ARBA" id="ARBA00022833"/>
    </source>
</evidence>
<feature type="binding site" evidence="6">
    <location>
        <position position="98"/>
    </location>
    <ligand>
        <name>Zn(2+)</name>
        <dbReference type="ChEBI" id="CHEBI:29105"/>
    </ligand>
</feature>
<comment type="caution">
    <text evidence="8">The sequence shown here is derived from an EMBL/GenBank/DDBJ whole genome shotgun (WGS) entry which is preliminary data.</text>
</comment>
<name>A0A9W6GTE9_9HYPH</name>
<keyword evidence="2 6" id="KW-0479">Metal-binding</keyword>
<evidence type="ECO:0000256" key="2">
    <source>
        <dbReference type="ARBA" id="ARBA00022723"/>
    </source>
</evidence>
<dbReference type="Gene3D" id="3.40.1050.10">
    <property type="entry name" value="Carbonic anhydrase"/>
    <property type="match status" value="1"/>
</dbReference>
<dbReference type="SMART" id="SM00947">
    <property type="entry name" value="Pro_CA"/>
    <property type="match status" value="1"/>
</dbReference>
<evidence type="ECO:0000256" key="7">
    <source>
        <dbReference type="RuleBase" id="RU003956"/>
    </source>
</evidence>
<dbReference type="GO" id="GO:0008270">
    <property type="term" value="F:zinc ion binding"/>
    <property type="evidence" value="ECO:0007669"/>
    <property type="project" value="UniProtKB-UniRule"/>
</dbReference>
<evidence type="ECO:0000256" key="1">
    <source>
        <dbReference type="ARBA" id="ARBA00006217"/>
    </source>
</evidence>
<dbReference type="Proteomes" id="UP001144323">
    <property type="component" value="Unassembled WGS sequence"/>
</dbReference>
<dbReference type="RefSeq" id="WP_281801870.1">
    <property type="nucleotide sequence ID" value="NZ_BSEC01000001.1"/>
</dbReference>
<dbReference type="GO" id="GO:0004089">
    <property type="term" value="F:carbonate dehydratase activity"/>
    <property type="evidence" value="ECO:0007669"/>
    <property type="project" value="UniProtKB-UniRule"/>
</dbReference>
<dbReference type="InterPro" id="IPR036874">
    <property type="entry name" value="Carbonic_anhydrase_sf"/>
</dbReference>
<gene>
    <name evidence="8" type="ORF">LMG27198_15670</name>
</gene>
<dbReference type="InterPro" id="IPR015892">
    <property type="entry name" value="Carbonic_anhydrase_CS"/>
</dbReference>
<evidence type="ECO:0000313" key="9">
    <source>
        <dbReference type="Proteomes" id="UP001144323"/>
    </source>
</evidence>
<dbReference type="FunFam" id="3.40.1050.10:FF:000001">
    <property type="entry name" value="Carbonic anhydrase"/>
    <property type="match status" value="1"/>
</dbReference>
<dbReference type="EC" id="4.2.1.1" evidence="7"/>
<keyword evidence="4 7" id="KW-0456">Lyase</keyword>
<dbReference type="GO" id="GO:0034599">
    <property type="term" value="P:cellular response to oxidative stress"/>
    <property type="evidence" value="ECO:0007669"/>
    <property type="project" value="TreeGrafter"/>
</dbReference>
<organism evidence="8 9">
    <name type="scientific">Methylocystis echinoides</name>
    <dbReference type="NCBI Taxonomy" id="29468"/>
    <lineage>
        <taxon>Bacteria</taxon>
        <taxon>Pseudomonadati</taxon>
        <taxon>Pseudomonadota</taxon>
        <taxon>Alphaproteobacteria</taxon>
        <taxon>Hyphomicrobiales</taxon>
        <taxon>Methylocystaceae</taxon>
        <taxon>Methylocystis</taxon>
    </lineage>
</organism>
<dbReference type="AlphaFoldDB" id="A0A9W6GTE9"/>
<dbReference type="GO" id="GO:0015976">
    <property type="term" value="P:carbon utilization"/>
    <property type="evidence" value="ECO:0007669"/>
    <property type="project" value="InterPro"/>
</dbReference>
<dbReference type="SUPFAM" id="SSF53056">
    <property type="entry name" value="beta-carbonic anhydrase, cab"/>
    <property type="match status" value="1"/>
</dbReference>
<dbReference type="GO" id="GO:0071244">
    <property type="term" value="P:cellular response to carbon dioxide"/>
    <property type="evidence" value="ECO:0007669"/>
    <property type="project" value="TreeGrafter"/>
</dbReference>
<feature type="binding site" evidence="6">
    <location>
        <position position="42"/>
    </location>
    <ligand>
        <name>Zn(2+)</name>
        <dbReference type="ChEBI" id="CHEBI:29105"/>
    </ligand>
</feature>
<keyword evidence="3 6" id="KW-0862">Zinc</keyword>
<protein>
    <recommendedName>
        <fullName evidence="7">Carbonic anhydrase</fullName>
        <ecNumber evidence="7">4.2.1.1</ecNumber>
    </recommendedName>
    <alternativeName>
        <fullName evidence="7">Carbonate dehydratase</fullName>
    </alternativeName>
</protein>
<reference evidence="8" key="1">
    <citation type="journal article" date="2023" name="Int. J. Syst. Evol. Microbiol.">
        <title>Methylocystis iwaonis sp. nov., a type II methane-oxidizing bacterium from surface soil of a rice paddy field in Japan, and emended description of the genus Methylocystis (ex Whittenbury et al. 1970) Bowman et al. 1993.</title>
        <authorList>
            <person name="Kaise H."/>
            <person name="Sawadogo J.B."/>
            <person name="Alam M.S."/>
            <person name="Ueno C."/>
            <person name="Dianou D."/>
            <person name="Shinjo R."/>
            <person name="Asakawa S."/>
        </authorList>
    </citation>
    <scope>NUCLEOTIDE SEQUENCE</scope>
    <source>
        <strain evidence="8">LMG27198</strain>
    </source>
</reference>
<sequence>MRSHEKLLLENKAWAEETRRRKPEFFEQLAHGQQPEFLWIGCADSRVPADIIVNAEPGLIFAHRNIANQVVATDLNCLSVVQYAVQVLKVKHIIVCGHYNCGGVKAALSRQRSDFTLLNKWLLHVKDVYRLHRDELDAINCVDAKTNRLVELNVIEQANNLAFSSIVQNAWRSEQRPMIHGWVYALDDGLLKQLITLGPESAMDPIYRWDDEPAEQTH</sequence>
<proteinExistence type="inferred from homology"/>
<comment type="function">
    <text evidence="7">Reversible hydration of carbon dioxide.</text>
</comment>
<comment type="catalytic activity">
    <reaction evidence="5 7">
        <text>hydrogencarbonate + H(+) = CO2 + H2O</text>
        <dbReference type="Rhea" id="RHEA:10748"/>
        <dbReference type="ChEBI" id="CHEBI:15377"/>
        <dbReference type="ChEBI" id="CHEBI:15378"/>
        <dbReference type="ChEBI" id="CHEBI:16526"/>
        <dbReference type="ChEBI" id="CHEBI:17544"/>
        <dbReference type="EC" id="4.2.1.1"/>
    </reaction>
</comment>
<evidence type="ECO:0000256" key="6">
    <source>
        <dbReference type="PIRSR" id="PIRSR601765-1"/>
    </source>
</evidence>
<comment type="similarity">
    <text evidence="1 7">Belongs to the beta-class carbonic anhydrase family.</text>
</comment>